<dbReference type="AlphaFoldDB" id="A0A6V8KFU3"/>
<keyword evidence="2" id="KW-0808">Transferase</keyword>
<dbReference type="InterPro" id="IPR029063">
    <property type="entry name" value="SAM-dependent_MTases_sf"/>
</dbReference>
<dbReference type="GO" id="GO:0008168">
    <property type="term" value="F:methyltransferase activity"/>
    <property type="evidence" value="ECO:0007669"/>
    <property type="project" value="UniProtKB-KW"/>
</dbReference>
<comment type="caution">
    <text evidence="4">The sequence shown here is derived from an EMBL/GenBank/DDBJ whole genome shotgun (WGS) entry which is preliminary data.</text>
</comment>
<evidence type="ECO:0000256" key="3">
    <source>
        <dbReference type="ARBA" id="ARBA00022691"/>
    </source>
</evidence>
<accession>A0A6V8KFU3</accession>
<evidence type="ECO:0008006" key="6">
    <source>
        <dbReference type="Google" id="ProtNLM"/>
    </source>
</evidence>
<organism evidence="4 5">
    <name type="scientific">Phytohabitans houttuyneae</name>
    <dbReference type="NCBI Taxonomy" id="1076126"/>
    <lineage>
        <taxon>Bacteria</taxon>
        <taxon>Bacillati</taxon>
        <taxon>Actinomycetota</taxon>
        <taxon>Actinomycetes</taxon>
        <taxon>Micromonosporales</taxon>
        <taxon>Micromonosporaceae</taxon>
    </lineage>
</organism>
<reference evidence="4 5" key="2">
    <citation type="submission" date="2020-03" db="EMBL/GenBank/DDBJ databases">
        <authorList>
            <person name="Ichikawa N."/>
            <person name="Kimura A."/>
            <person name="Kitahashi Y."/>
            <person name="Uohara A."/>
        </authorList>
    </citation>
    <scope>NUCLEOTIDE SEQUENCE [LARGE SCALE GENOMIC DNA]</scope>
    <source>
        <strain evidence="4 5">NBRC 108639</strain>
    </source>
</reference>
<dbReference type="RefSeq" id="WP_173067423.1">
    <property type="nucleotide sequence ID" value="NZ_BAABGO010000013.1"/>
</dbReference>
<dbReference type="SUPFAM" id="SSF53335">
    <property type="entry name" value="S-adenosyl-L-methionine-dependent methyltransferases"/>
    <property type="match status" value="1"/>
</dbReference>
<dbReference type="Gene3D" id="3.40.50.150">
    <property type="entry name" value="Vaccinia Virus protein VP39"/>
    <property type="match status" value="1"/>
</dbReference>
<name>A0A6V8KFU3_9ACTN</name>
<sequence length="251" mass="27715">MLRNRDADWDAWPVEDYLTENYRRLHRADEAVIDHHSEVYARLAPDSLDRTVECGAGPNLYPLALAAAASRLVHAVEPSAASAGYLRRQLRDGPDPSWEPFYARCRQRNPALPPSLAQALSRVRVTRADAFALPEGRYALGSMNFVAESVTEDGEEFAAFCRAFTRAVRPGGHLVASFMEGMGRYSIAGGRDWPGVPVDVARVTEVFAPHTVDLAVRRIDADPDLPDWGYTGMILLSARRDPTRPTGPTRG</sequence>
<keyword evidence="5" id="KW-1185">Reference proteome</keyword>
<gene>
    <name evidence="4" type="ORF">Phou_082830</name>
</gene>
<keyword evidence="1" id="KW-0489">Methyltransferase</keyword>
<dbReference type="PROSITE" id="PS51681">
    <property type="entry name" value="SAM_MT_NNMT_PNMT_TEMT"/>
    <property type="match status" value="1"/>
</dbReference>
<protein>
    <recommendedName>
        <fullName evidence="6">Methyltransferase</fullName>
    </recommendedName>
</protein>
<dbReference type="EMBL" id="BLPF01000003">
    <property type="protein sequence ID" value="GFJ84103.1"/>
    <property type="molecule type" value="Genomic_DNA"/>
</dbReference>
<keyword evidence="3" id="KW-0949">S-adenosyl-L-methionine</keyword>
<reference evidence="4 5" key="1">
    <citation type="submission" date="2020-03" db="EMBL/GenBank/DDBJ databases">
        <title>Whole genome shotgun sequence of Phytohabitans houttuyneae NBRC 108639.</title>
        <authorList>
            <person name="Komaki H."/>
            <person name="Tamura T."/>
        </authorList>
    </citation>
    <scope>NUCLEOTIDE SEQUENCE [LARGE SCALE GENOMIC DNA]</scope>
    <source>
        <strain evidence="4 5">NBRC 108639</strain>
    </source>
</reference>
<dbReference type="Proteomes" id="UP000482800">
    <property type="component" value="Unassembled WGS sequence"/>
</dbReference>
<dbReference type="InterPro" id="IPR000940">
    <property type="entry name" value="NNMT_TEMT_trans"/>
</dbReference>
<evidence type="ECO:0000313" key="5">
    <source>
        <dbReference type="Proteomes" id="UP000482800"/>
    </source>
</evidence>
<evidence type="ECO:0000313" key="4">
    <source>
        <dbReference type="EMBL" id="GFJ84103.1"/>
    </source>
</evidence>
<proteinExistence type="predicted"/>
<evidence type="ECO:0000256" key="2">
    <source>
        <dbReference type="ARBA" id="ARBA00022679"/>
    </source>
</evidence>
<dbReference type="GO" id="GO:0032259">
    <property type="term" value="P:methylation"/>
    <property type="evidence" value="ECO:0007669"/>
    <property type="project" value="UniProtKB-KW"/>
</dbReference>
<evidence type="ECO:0000256" key="1">
    <source>
        <dbReference type="ARBA" id="ARBA00022603"/>
    </source>
</evidence>